<dbReference type="Proteomes" id="UP000194873">
    <property type="component" value="Unassembled WGS sequence"/>
</dbReference>
<organism evidence="1 2">
    <name type="scientific">Hymenobacter crusticola</name>
    <dbReference type="NCBI Taxonomy" id="1770526"/>
    <lineage>
        <taxon>Bacteria</taxon>
        <taxon>Pseudomonadati</taxon>
        <taxon>Bacteroidota</taxon>
        <taxon>Cytophagia</taxon>
        <taxon>Cytophagales</taxon>
        <taxon>Hymenobacteraceae</taxon>
        <taxon>Hymenobacter</taxon>
    </lineage>
</organism>
<keyword evidence="2" id="KW-1185">Reference proteome</keyword>
<dbReference type="EMBL" id="MTSE01000023">
    <property type="protein sequence ID" value="OUJ70387.1"/>
    <property type="molecule type" value="Genomic_DNA"/>
</dbReference>
<dbReference type="AlphaFoldDB" id="A0A243W7F3"/>
<name>A0A243W7F3_9BACT</name>
<proteinExistence type="predicted"/>
<protein>
    <recommendedName>
        <fullName evidence="3">HTH iclR-type domain-containing protein</fullName>
    </recommendedName>
</protein>
<accession>A0A243W7F3</accession>
<gene>
    <name evidence="1" type="ORF">BXP70_24440</name>
</gene>
<evidence type="ECO:0000313" key="1">
    <source>
        <dbReference type="EMBL" id="OUJ70387.1"/>
    </source>
</evidence>
<sequence length="181" mass="19885">MRKFNGLRPQDIVLLLKLAAHGARHHWQSKELANSLDLSTSEVSDSLARCRYSRLLTADPQRLAVHNQALRDLLVHGLPYIFAVHPGPLARGLVTGASAPPLSDTFGIEPAYVWPDAEGETWGTSIEPLYAGVPAAAQRDERLHGLLALEDALRLGRPRERAIASKLLNEYLPTAASYHTE</sequence>
<evidence type="ECO:0008006" key="3">
    <source>
        <dbReference type="Google" id="ProtNLM"/>
    </source>
</evidence>
<dbReference type="OrthoDB" id="194359at2"/>
<reference evidence="1 2" key="1">
    <citation type="submission" date="2017-01" db="EMBL/GenBank/DDBJ databases">
        <title>A new Hymenobacter.</title>
        <authorList>
            <person name="Liang Y."/>
            <person name="Feng F."/>
        </authorList>
    </citation>
    <scope>NUCLEOTIDE SEQUENCE [LARGE SCALE GENOMIC DNA]</scope>
    <source>
        <strain evidence="1">MIMBbqt21</strain>
    </source>
</reference>
<dbReference type="RefSeq" id="WP_086596744.1">
    <property type="nucleotide sequence ID" value="NZ_MTSE01000023.1"/>
</dbReference>
<comment type="caution">
    <text evidence="1">The sequence shown here is derived from an EMBL/GenBank/DDBJ whole genome shotgun (WGS) entry which is preliminary data.</text>
</comment>
<evidence type="ECO:0000313" key="2">
    <source>
        <dbReference type="Proteomes" id="UP000194873"/>
    </source>
</evidence>